<accession>A0A1H6B586</accession>
<evidence type="ECO:0000313" key="1">
    <source>
        <dbReference type="EMBL" id="SEG56009.1"/>
    </source>
</evidence>
<dbReference type="EMBL" id="FNVA01000006">
    <property type="protein sequence ID" value="SEG56009.1"/>
    <property type="molecule type" value="Genomic_DNA"/>
</dbReference>
<name>A0A1H6B586_9BACT</name>
<protein>
    <submittedName>
        <fullName evidence="1">Uncharacterized protein</fullName>
    </submittedName>
</protein>
<keyword evidence="2" id="KW-1185">Reference proteome</keyword>
<dbReference type="AlphaFoldDB" id="A0A1H6B586"/>
<dbReference type="Proteomes" id="UP000236728">
    <property type="component" value="Unassembled WGS sequence"/>
</dbReference>
<dbReference type="OrthoDB" id="9150542at2"/>
<proteinExistence type="predicted"/>
<sequence length="123" mass="13428">MEHEPIPINIGNICGGALIEAFDLKLAEVLANVMDVNTEARAKRVITLKVTIVPKDDRVTLDVQIDPSVNLAPLRPSNSKIFIGKDAEGFLYALNEDPRQMNIFSPPQRQAPPAPIEFKPAAG</sequence>
<evidence type="ECO:0000313" key="2">
    <source>
        <dbReference type="Proteomes" id="UP000236728"/>
    </source>
</evidence>
<dbReference type="RefSeq" id="WP_103934386.1">
    <property type="nucleotide sequence ID" value="NZ_FNVA01000006.1"/>
</dbReference>
<gene>
    <name evidence="1" type="ORF">SAMN05421819_3538</name>
</gene>
<organism evidence="1 2">
    <name type="scientific">Bryocella elongata</name>
    <dbReference type="NCBI Taxonomy" id="863522"/>
    <lineage>
        <taxon>Bacteria</taxon>
        <taxon>Pseudomonadati</taxon>
        <taxon>Acidobacteriota</taxon>
        <taxon>Terriglobia</taxon>
        <taxon>Terriglobales</taxon>
        <taxon>Acidobacteriaceae</taxon>
        <taxon>Bryocella</taxon>
    </lineage>
</organism>
<reference evidence="1 2" key="1">
    <citation type="submission" date="2016-10" db="EMBL/GenBank/DDBJ databases">
        <authorList>
            <person name="de Groot N.N."/>
        </authorList>
    </citation>
    <scope>NUCLEOTIDE SEQUENCE [LARGE SCALE GENOMIC DNA]</scope>
    <source>
        <strain evidence="1 2">DSM 22489</strain>
    </source>
</reference>